<name>A0A4E0R267_FASHE</name>
<feature type="region of interest" description="Disordered" evidence="1">
    <location>
        <begin position="170"/>
        <end position="192"/>
    </location>
</feature>
<dbReference type="GO" id="GO:0016589">
    <property type="term" value="C:NURF complex"/>
    <property type="evidence" value="ECO:0007669"/>
    <property type="project" value="TreeGrafter"/>
</dbReference>
<dbReference type="SUPFAM" id="SSF46689">
    <property type="entry name" value="Homeodomain-like"/>
    <property type="match status" value="1"/>
</dbReference>
<organism evidence="3 4">
    <name type="scientific">Fasciola hepatica</name>
    <name type="common">Liver fluke</name>
    <dbReference type="NCBI Taxonomy" id="6192"/>
    <lineage>
        <taxon>Eukaryota</taxon>
        <taxon>Metazoa</taxon>
        <taxon>Spiralia</taxon>
        <taxon>Lophotrochozoa</taxon>
        <taxon>Platyhelminthes</taxon>
        <taxon>Trematoda</taxon>
        <taxon>Digenea</taxon>
        <taxon>Plagiorchiida</taxon>
        <taxon>Echinostomata</taxon>
        <taxon>Echinostomatoidea</taxon>
        <taxon>Fasciolidae</taxon>
        <taxon>Fasciola</taxon>
    </lineage>
</organism>
<dbReference type="Proteomes" id="UP000230066">
    <property type="component" value="Unassembled WGS sequence"/>
</dbReference>
<protein>
    <submittedName>
        <fullName evidence="3">SANT DNA binding</fullName>
    </submittedName>
</protein>
<dbReference type="CDD" id="cd00167">
    <property type="entry name" value="SANT"/>
    <property type="match status" value="1"/>
</dbReference>
<dbReference type="AlphaFoldDB" id="A0A4E0R267"/>
<dbReference type="InterPro" id="IPR001005">
    <property type="entry name" value="SANT/Myb"/>
</dbReference>
<evidence type="ECO:0000313" key="4">
    <source>
        <dbReference type="Proteomes" id="UP000230066"/>
    </source>
</evidence>
<dbReference type="EMBL" id="JXXN02004895">
    <property type="protein sequence ID" value="THD20256.1"/>
    <property type="molecule type" value="Genomic_DNA"/>
</dbReference>
<dbReference type="PANTHER" id="PTHR21397">
    <property type="entry name" value="CHROMATIN COMPLEXES SUBUNIT BAP18-RELATED"/>
    <property type="match status" value="1"/>
</dbReference>
<dbReference type="PANTHER" id="PTHR21397:SF2">
    <property type="entry name" value="CHROMATIN COMPLEXES SUBUNIT BAP18"/>
    <property type="match status" value="1"/>
</dbReference>
<feature type="region of interest" description="Disordered" evidence="1">
    <location>
        <begin position="207"/>
        <end position="264"/>
    </location>
</feature>
<evidence type="ECO:0000259" key="2">
    <source>
        <dbReference type="PROSITE" id="PS51293"/>
    </source>
</evidence>
<feature type="compositionally biased region" description="Acidic residues" evidence="1">
    <location>
        <begin position="232"/>
        <end position="253"/>
    </location>
</feature>
<dbReference type="InterPro" id="IPR009057">
    <property type="entry name" value="Homeodomain-like_sf"/>
</dbReference>
<feature type="domain" description="SANT" evidence="2">
    <location>
        <begin position="41"/>
        <end position="83"/>
    </location>
</feature>
<dbReference type="Gene3D" id="1.20.58.1880">
    <property type="match status" value="1"/>
</dbReference>
<reference evidence="3" key="1">
    <citation type="submission" date="2019-03" db="EMBL/GenBank/DDBJ databases">
        <title>Improved annotation for the trematode Fasciola hepatica.</title>
        <authorList>
            <person name="Choi Y.-J."/>
            <person name="Martin J."/>
            <person name="Mitreva M."/>
        </authorList>
    </citation>
    <scope>NUCLEOTIDE SEQUENCE [LARGE SCALE GENOMIC DNA]</scope>
</reference>
<gene>
    <name evidence="3" type="ORF">D915_008872</name>
</gene>
<evidence type="ECO:0000313" key="3">
    <source>
        <dbReference type="EMBL" id="THD20256.1"/>
    </source>
</evidence>
<keyword evidence="4" id="KW-1185">Reference proteome</keyword>
<proteinExistence type="predicted"/>
<dbReference type="PROSITE" id="PS51293">
    <property type="entry name" value="SANT"/>
    <property type="match status" value="1"/>
</dbReference>
<evidence type="ECO:0000256" key="1">
    <source>
        <dbReference type="SAM" id="MobiDB-lite"/>
    </source>
</evidence>
<feature type="compositionally biased region" description="Polar residues" evidence="1">
    <location>
        <begin position="255"/>
        <end position="264"/>
    </location>
</feature>
<accession>A0A4E0R267</accession>
<dbReference type="GO" id="GO:0071339">
    <property type="term" value="C:MLL1 complex"/>
    <property type="evidence" value="ECO:0007669"/>
    <property type="project" value="TreeGrafter"/>
</dbReference>
<dbReference type="InterPro" id="IPR017884">
    <property type="entry name" value="SANT_dom"/>
</dbReference>
<sequence>MANSSRVAEIFQQASVAFGRLAQLTIDLKLAQIQQADAEQKENERWTNTEIEQLKEAVARFGNDLGKIAEAIETKTLAQIKQKIKTKALQEAGLNEVNPPEAEKTNEEQTSVSEPPTISQTPVHPRLNEFLDIAVPTDVKRDKPVVERSTSLDLPSVADVKNDGAFFKRQVRPAPSSLPVGPSCGPPPNLKPASEALKAVVNRPVPLLPKPSLRFDPTPAMSDPSGSKYDYEDSEDGEDPDEYEDFDDDDDAGIENTQNESEDD</sequence>
<comment type="caution">
    <text evidence="3">The sequence shown here is derived from an EMBL/GenBank/DDBJ whole genome shotgun (WGS) entry which is preliminary data.</text>
</comment>
<dbReference type="SMART" id="SM00717">
    <property type="entry name" value="SANT"/>
    <property type="match status" value="1"/>
</dbReference>
<feature type="region of interest" description="Disordered" evidence="1">
    <location>
        <begin position="91"/>
        <end position="124"/>
    </location>
</feature>
<dbReference type="Pfam" id="PF00249">
    <property type="entry name" value="Myb_DNA-binding"/>
    <property type="match status" value="1"/>
</dbReference>
<feature type="compositionally biased region" description="Polar residues" evidence="1">
    <location>
        <begin position="108"/>
        <end position="122"/>
    </location>
</feature>